<keyword evidence="9" id="KW-1185">Reference proteome</keyword>
<dbReference type="Gene3D" id="3.30.565.10">
    <property type="entry name" value="Histidine kinase-like ATPase, C-terminal domain"/>
    <property type="match status" value="1"/>
</dbReference>
<sequence>MTAPAALNPLPAGAGTAPGPVLIVEDSPVQAEMLRRVVEGAGYEVQLAGDGAAALALARERRPAAVVSDVNMPVMDGYELCRRVHAEAGLADVPVILLTSLADTRDVIGGLNAGADCYVTKPYDEAQLLATLRTQIDAPSPPSCSAGCPPMRLRIGDAVHEVRPRDSRQLVGLLVSTYESAVYQNRQLRSVQDRLVAANRELEESNRTLEAAYAELRETQSRLVQSAKMASLGELVAGVAHEINNPLAFVLNHHATVSRALAQVGAEARPHLTPERARLLDKAAERLTDMAGGLERIRDLVVKLRTFSRLDAGEIRTIDVAEAVESVLTLLQHRLRDHIRVTRRFGPQASLECYPGPFNQVVMNLVANAVDAIDADARDGEIVITTSQEAEMMHIEIADNGKGMSDAVRERIFEPFFTTKGVGEGTGLGLSISFGIVRQHGGTLEAFSQEGVGTRMVVRLPLRQKVPAAATNTGAQT</sequence>
<organism evidence="8 9">
    <name type="scientific">Aromatoleum toluvorans</name>
    <dbReference type="NCBI Taxonomy" id="92002"/>
    <lineage>
        <taxon>Bacteria</taxon>
        <taxon>Pseudomonadati</taxon>
        <taxon>Pseudomonadota</taxon>
        <taxon>Betaproteobacteria</taxon>
        <taxon>Rhodocyclales</taxon>
        <taxon>Rhodocyclaceae</taxon>
        <taxon>Aromatoleum</taxon>
    </lineage>
</organism>
<dbReference type="Pfam" id="PF00512">
    <property type="entry name" value="HisKA"/>
    <property type="match status" value="1"/>
</dbReference>
<dbReference type="Gene3D" id="3.40.50.2300">
    <property type="match status" value="1"/>
</dbReference>
<evidence type="ECO:0000256" key="4">
    <source>
        <dbReference type="PROSITE-ProRule" id="PRU00169"/>
    </source>
</evidence>
<dbReference type="SUPFAM" id="SSF47384">
    <property type="entry name" value="Homodimeric domain of signal transducing histidine kinase"/>
    <property type="match status" value="1"/>
</dbReference>
<dbReference type="SMART" id="SM00388">
    <property type="entry name" value="HisKA"/>
    <property type="match status" value="1"/>
</dbReference>
<dbReference type="Gene3D" id="1.10.287.130">
    <property type="match status" value="1"/>
</dbReference>
<dbReference type="SUPFAM" id="SSF55874">
    <property type="entry name" value="ATPase domain of HSP90 chaperone/DNA topoisomerase II/histidine kinase"/>
    <property type="match status" value="1"/>
</dbReference>
<evidence type="ECO:0000256" key="5">
    <source>
        <dbReference type="SAM" id="Coils"/>
    </source>
</evidence>
<evidence type="ECO:0000256" key="2">
    <source>
        <dbReference type="ARBA" id="ARBA00012438"/>
    </source>
</evidence>
<evidence type="ECO:0000313" key="8">
    <source>
        <dbReference type="EMBL" id="NMG45020.1"/>
    </source>
</evidence>
<keyword evidence="3 4" id="KW-0597">Phosphoprotein</keyword>
<dbReference type="Pfam" id="PF00072">
    <property type="entry name" value="Response_reg"/>
    <property type="match status" value="1"/>
</dbReference>
<dbReference type="InterPro" id="IPR001789">
    <property type="entry name" value="Sig_transdc_resp-reg_receiver"/>
</dbReference>
<feature type="domain" description="Response regulatory" evidence="7">
    <location>
        <begin position="20"/>
        <end position="136"/>
    </location>
</feature>
<gene>
    <name evidence="8" type="ORF">GPA22_14930</name>
</gene>
<comment type="catalytic activity">
    <reaction evidence="1">
        <text>ATP + protein L-histidine = ADP + protein N-phospho-L-histidine.</text>
        <dbReference type="EC" id="2.7.13.3"/>
    </reaction>
</comment>
<reference evidence="8 9" key="1">
    <citation type="submission" date="2019-12" db="EMBL/GenBank/DDBJ databases">
        <title>Comparative genomics gives insights into the taxonomy of the Azoarcus-Aromatoleum group and reveals separate origins of nif in the plant-associated Azoarcus and non-plant-associated Aromatoleum sub-groups.</title>
        <authorList>
            <person name="Lafos M."/>
            <person name="Maluk M."/>
            <person name="Batista M."/>
            <person name="Junghare M."/>
            <person name="Carmona M."/>
            <person name="Faoro H."/>
            <person name="Cruz L.M."/>
            <person name="Battistoni F."/>
            <person name="De Souza E."/>
            <person name="Pedrosa F."/>
            <person name="Chen W.-M."/>
            <person name="Poole P.S."/>
            <person name="Dixon R.A."/>
            <person name="James E.K."/>
        </authorList>
    </citation>
    <scope>NUCLEOTIDE SEQUENCE [LARGE SCALE GENOMIC DNA]</scope>
    <source>
        <strain evidence="8 9">Td21</strain>
    </source>
</reference>
<dbReference type="PROSITE" id="PS50109">
    <property type="entry name" value="HIS_KIN"/>
    <property type="match status" value="1"/>
</dbReference>
<dbReference type="SUPFAM" id="SSF52172">
    <property type="entry name" value="CheY-like"/>
    <property type="match status" value="1"/>
</dbReference>
<dbReference type="InterPro" id="IPR003661">
    <property type="entry name" value="HisK_dim/P_dom"/>
</dbReference>
<feature type="modified residue" description="4-aspartylphosphate" evidence="4">
    <location>
        <position position="69"/>
    </location>
</feature>
<evidence type="ECO:0000256" key="3">
    <source>
        <dbReference type="ARBA" id="ARBA00022553"/>
    </source>
</evidence>
<evidence type="ECO:0000256" key="1">
    <source>
        <dbReference type="ARBA" id="ARBA00000085"/>
    </source>
</evidence>
<protein>
    <recommendedName>
        <fullName evidence="2">histidine kinase</fullName>
        <ecNumber evidence="2">2.7.13.3</ecNumber>
    </recommendedName>
</protein>
<dbReference type="PROSITE" id="PS50110">
    <property type="entry name" value="RESPONSE_REGULATORY"/>
    <property type="match status" value="1"/>
</dbReference>
<comment type="caution">
    <text evidence="8">The sequence shown here is derived from an EMBL/GenBank/DDBJ whole genome shotgun (WGS) entry which is preliminary data.</text>
</comment>
<feature type="coiled-coil region" evidence="5">
    <location>
        <begin position="188"/>
        <end position="222"/>
    </location>
</feature>
<dbReference type="PANTHER" id="PTHR43065:SF42">
    <property type="entry name" value="TWO-COMPONENT SENSOR PPRA"/>
    <property type="match status" value="1"/>
</dbReference>
<dbReference type="InterPro" id="IPR005467">
    <property type="entry name" value="His_kinase_dom"/>
</dbReference>
<dbReference type="Pfam" id="PF02518">
    <property type="entry name" value="HATPase_c"/>
    <property type="match status" value="1"/>
</dbReference>
<dbReference type="SMART" id="SM00387">
    <property type="entry name" value="HATPase_c"/>
    <property type="match status" value="1"/>
</dbReference>
<dbReference type="InterPro" id="IPR004358">
    <property type="entry name" value="Sig_transdc_His_kin-like_C"/>
</dbReference>
<evidence type="ECO:0000259" key="7">
    <source>
        <dbReference type="PROSITE" id="PS50110"/>
    </source>
</evidence>
<dbReference type="InterPro" id="IPR036097">
    <property type="entry name" value="HisK_dim/P_sf"/>
</dbReference>
<evidence type="ECO:0000259" key="6">
    <source>
        <dbReference type="PROSITE" id="PS50109"/>
    </source>
</evidence>
<dbReference type="InterPro" id="IPR011006">
    <property type="entry name" value="CheY-like_superfamily"/>
</dbReference>
<dbReference type="PRINTS" id="PR00344">
    <property type="entry name" value="BCTRLSENSOR"/>
</dbReference>
<dbReference type="SMART" id="SM00448">
    <property type="entry name" value="REC"/>
    <property type="match status" value="1"/>
</dbReference>
<evidence type="ECO:0000313" key="9">
    <source>
        <dbReference type="Proteomes" id="UP000623795"/>
    </source>
</evidence>
<dbReference type="PANTHER" id="PTHR43065">
    <property type="entry name" value="SENSOR HISTIDINE KINASE"/>
    <property type="match status" value="1"/>
</dbReference>
<keyword evidence="5" id="KW-0175">Coiled coil</keyword>
<proteinExistence type="predicted"/>
<feature type="domain" description="Histidine kinase" evidence="6">
    <location>
        <begin position="238"/>
        <end position="464"/>
    </location>
</feature>
<dbReference type="InterPro" id="IPR003594">
    <property type="entry name" value="HATPase_dom"/>
</dbReference>
<dbReference type="EC" id="2.7.13.3" evidence="2"/>
<dbReference type="CDD" id="cd00082">
    <property type="entry name" value="HisKA"/>
    <property type="match status" value="1"/>
</dbReference>
<dbReference type="EMBL" id="WTVN01000023">
    <property type="protein sequence ID" value="NMG45020.1"/>
    <property type="molecule type" value="Genomic_DNA"/>
</dbReference>
<dbReference type="Proteomes" id="UP000623795">
    <property type="component" value="Unassembled WGS sequence"/>
</dbReference>
<dbReference type="RefSeq" id="WP_169256867.1">
    <property type="nucleotide sequence ID" value="NZ_WTVN01000023.1"/>
</dbReference>
<name>A0ABX1Q3G2_9RHOO</name>
<accession>A0ABX1Q3G2</accession>
<dbReference type="InterPro" id="IPR036890">
    <property type="entry name" value="HATPase_C_sf"/>
</dbReference>